<dbReference type="EMBL" id="JAHGAV010000002">
    <property type="protein sequence ID" value="KAG6940854.1"/>
    <property type="molecule type" value="Genomic_DNA"/>
</dbReference>
<feature type="compositionally biased region" description="Low complexity" evidence="1">
    <location>
        <begin position="120"/>
        <end position="133"/>
    </location>
</feature>
<feature type="non-terminal residue" evidence="2">
    <location>
        <position position="217"/>
    </location>
</feature>
<feature type="non-terminal residue" evidence="2">
    <location>
        <position position="1"/>
    </location>
</feature>
<dbReference type="OrthoDB" id="9050450at2759"/>
<feature type="compositionally biased region" description="Polar residues" evidence="1">
    <location>
        <begin position="201"/>
        <end position="217"/>
    </location>
</feature>
<proteinExistence type="predicted"/>
<dbReference type="Proteomes" id="UP000765507">
    <property type="component" value="Unassembled WGS sequence"/>
</dbReference>
<keyword evidence="3" id="KW-1185">Reference proteome</keyword>
<dbReference type="Gene3D" id="1.10.287.3160">
    <property type="match status" value="1"/>
</dbReference>
<dbReference type="AlphaFoldDB" id="A0A8T1TJM6"/>
<evidence type="ECO:0000256" key="1">
    <source>
        <dbReference type="SAM" id="MobiDB-lite"/>
    </source>
</evidence>
<gene>
    <name evidence="2" type="ORF">G0U57_011334</name>
</gene>
<comment type="caution">
    <text evidence="2">The sequence shown here is derived from an EMBL/GenBank/DDBJ whole genome shotgun (WGS) entry which is preliminary data.</text>
</comment>
<reference evidence="2 3" key="1">
    <citation type="journal article" date="2020" name="G3 (Bethesda)">
        <title>Draft Genome of the Common Snapping Turtle, Chelydra serpentina, a Model for Phenotypic Plasticity in Reptiles.</title>
        <authorList>
            <person name="Das D."/>
            <person name="Singh S.K."/>
            <person name="Bierstedt J."/>
            <person name="Erickson A."/>
            <person name="Galli G.L.J."/>
            <person name="Crossley D.A. 2nd"/>
            <person name="Rhen T."/>
        </authorList>
    </citation>
    <scope>NUCLEOTIDE SEQUENCE [LARGE SCALE GENOMIC DNA]</scope>
    <source>
        <strain evidence="2">KW</strain>
    </source>
</reference>
<accession>A0A8T1TJM6</accession>
<name>A0A8T1TJM6_CHESE</name>
<organism evidence="2 3">
    <name type="scientific">Chelydra serpentina</name>
    <name type="common">Snapping turtle</name>
    <name type="synonym">Testudo serpentina</name>
    <dbReference type="NCBI Taxonomy" id="8475"/>
    <lineage>
        <taxon>Eukaryota</taxon>
        <taxon>Metazoa</taxon>
        <taxon>Chordata</taxon>
        <taxon>Craniata</taxon>
        <taxon>Vertebrata</taxon>
        <taxon>Euteleostomi</taxon>
        <taxon>Archelosauria</taxon>
        <taxon>Testudinata</taxon>
        <taxon>Testudines</taxon>
        <taxon>Cryptodira</taxon>
        <taxon>Durocryptodira</taxon>
        <taxon>Americhelydia</taxon>
        <taxon>Chelydroidea</taxon>
        <taxon>Chelydridae</taxon>
        <taxon>Chelydra</taxon>
    </lineage>
</organism>
<protein>
    <submittedName>
        <fullName evidence="2">Uncharacterized protein</fullName>
    </submittedName>
</protein>
<evidence type="ECO:0000313" key="3">
    <source>
        <dbReference type="Proteomes" id="UP000765507"/>
    </source>
</evidence>
<feature type="region of interest" description="Disordered" evidence="1">
    <location>
        <begin position="85"/>
        <end position="217"/>
    </location>
</feature>
<evidence type="ECO:0000313" key="2">
    <source>
        <dbReference type="EMBL" id="KAG6940854.1"/>
    </source>
</evidence>
<sequence length="217" mass="23770">FVEEGKKLARTSLRASLDIADSAARTIASGVAMRRISWLQSSTLPAEVQHTIQDLPFDGQGLFSEKTDPKLQTLKDVFPHCHLPTSQTLPALRRGPETLPVRGPAIRPLNSTESLHKVHGSGSSRPSASRSSGIPLPRRLAPSWQLRQPGSVPHSQGHGHVQPSRPPSKHRKVHFGPNTENRLHRGYTGLYPRQGFPPRGSLSNACSRHTQPPSFPN</sequence>